<dbReference type="Proteomes" id="UP001199363">
    <property type="component" value="Unassembled WGS sequence"/>
</dbReference>
<accession>A0AAW4UTB5</accession>
<evidence type="ECO:0000313" key="2">
    <source>
        <dbReference type="EMBL" id="MCB7280034.1"/>
    </source>
</evidence>
<dbReference type="Pfam" id="PF04991">
    <property type="entry name" value="LicD"/>
    <property type="match status" value="1"/>
</dbReference>
<dbReference type="PANTHER" id="PTHR43404:SF1">
    <property type="entry name" value="MNN4P"/>
    <property type="match status" value="1"/>
</dbReference>
<evidence type="ECO:0000259" key="1">
    <source>
        <dbReference type="Pfam" id="PF04991"/>
    </source>
</evidence>
<dbReference type="EMBL" id="JAJCQG010000007">
    <property type="protein sequence ID" value="MCB7280034.1"/>
    <property type="molecule type" value="Genomic_DNA"/>
</dbReference>
<comment type="caution">
    <text evidence="2">The sequence shown here is derived from an EMBL/GenBank/DDBJ whole genome shotgun (WGS) entry which is preliminary data.</text>
</comment>
<reference evidence="2" key="1">
    <citation type="submission" date="2021-10" db="EMBL/GenBank/DDBJ databases">
        <title>Collection of gut derived symbiotic bacterial strains cultured from healthy donors.</title>
        <authorList>
            <person name="Lin H."/>
            <person name="Littmann E."/>
            <person name="Kohout C."/>
            <person name="Pamer E.G."/>
        </authorList>
    </citation>
    <scope>NUCLEOTIDE SEQUENCE</scope>
    <source>
        <strain evidence="2">DFI.1.167</strain>
    </source>
</reference>
<dbReference type="GO" id="GO:0009100">
    <property type="term" value="P:glycoprotein metabolic process"/>
    <property type="evidence" value="ECO:0007669"/>
    <property type="project" value="UniProtKB-ARBA"/>
</dbReference>
<evidence type="ECO:0000313" key="3">
    <source>
        <dbReference type="Proteomes" id="UP001199363"/>
    </source>
</evidence>
<dbReference type="InterPro" id="IPR007074">
    <property type="entry name" value="LicD/FKTN/FKRP_NTP_transf"/>
</dbReference>
<proteinExistence type="predicted"/>
<protein>
    <submittedName>
        <fullName evidence="2">LicD family protein</fullName>
    </submittedName>
</protein>
<dbReference type="AlphaFoldDB" id="A0AAW4UTB5"/>
<dbReference type="PANTHER" id="PTHR43404">
    <property type="entry name" value="LIPOPOLYSACCHARIDE CHOLINEPHOSPHOTRANSFERASE LICD"/>
    <property type="match status" value="1"/>
</dbReference>
<dbReference type="RefSeq" id="WP_007832263.1">
    <property type="nucleotide sequence ID" value="NZ_CAXSSN010000034.1"/>
</dbReference>
<organism evidence="2 3">
    <name type="scientific">Phocaeicola vulgatus</name>
    <name type="common">Bacteroides vulgatus</name>
    <dbReference type="NCBI Taxonomy" id="821"/>
    <lineage>
        <taxon>Bacteria</taxon>
        <taxon>Pseudomonadati</taxon>
        <taxon>Bacteroidota</taxon>
        <taxon>Bacteroidia</taxon>
        <taxon>Bacteroidales</taxon>
        <taxon>Bacteroidaceae</taxon>
        <taxon>Phocaeicola</taxon>
    </lineage>
</organism>
<sequence>MPSVMTSHGAIRYKTIPLFPGVKRIDKEIAFENLCLLKSILDANGIKFQLAFGTLLGVVREHDFIDHDEDIDLAFLDEDRNALWNILPDLMKMGFRVCRYDRRDLLSVMRKGEYIDFYFYRPWQEGYRICSGWVNVEKHLINTAQIEFKGISFPVPLDYEEYLVGEYGADWRIPLQWNNYQMPKWKIAMFNVKEHLKDVLPDWLFSLIAKRSERALYTKCCMRLNKNLGQLLPQIEE</sequence>
<gene>
    <name evidence="2" type="ORF">LI282_03165</name>
</gene>
<feature type="domain" description="LicD/FKTN/FKRP nucleotidyltransferase" evidence="1">
    <location>
        <begin position="43"/>
        <end position="91"/>
    </location>
</feature>
<dbReference type="GeneID" id="93448059"/>
<name>A0AAW4UTB5_PHOVU</name>
<dbReference type="InterPro" id="IPR052942">
    <property type="entry name" value="LPS_cholinephosphotransferase"/>
</dbReference>